<keyword evidence="2" id="KW-1185">Reference proteome</keyword>
<evidence type="ECO:0000313" key="2">
    <source>
        <dbReference type="Proteomes" id="UP001160390"/>
    </source>
</evidence>
<proteinExistence type="predicted"/>
<comment type="caution">
    <text evidence="1">The sequence shown here is derived from an EMBL/GenBank/DDBJ whole genome shotgun (WGS) entry which is preliminary data.</text>
</comment>
<accession>A0AA35Q4S7</accession>
<reference evidence="1" key="1">
    <citation type="submission" date="2023-01" db="EMBL/GenBank/DDBJ databases">
        <authorList>
            <person name="Piombo E."/>
        </authorList>
    </citation>
    <scope>NUCLEOTIDE SEQUENCE</scope>
</reference>
<protein>
    <submittedName>
        <fullName evidence="1">Uncharacterized protein</fullName>
    </submittedName>
</protein>
<gene>
    <name evidence="1" type="ORF">CCHLO57077_00018172</name>
</gene>
<sequence>MPLDQTHPNYWTEVLQFTANVHRDVYLAIDPSGEEIQRIAQGKNLFTETLDEAMAKALTGGNSISLFQVIEIELSTLYYGSFWAFLVDVARAELTEQAREHPRETGGSPKEGYISSIAAIDR</sequence>
<dbReference type="Proteomes" id="UP001160390">
    <property type="component" value="Unassembled WGS sequence"/>
</dbReference>
<dbReference type="EMBL" id="CABFNP030001177">
    <property type="protein sequence ID" value="CAI6091530.1"/>
    <property type="molecule type" value="Genomic_DNA"/>
</dbReference>
<evidence type="ECO:0000313" key="1">
    <source>
        <dbReference type="EMBL" id="CAI6091530.1"/>
    </source>
</evidence>
<name>A0AA35Q4S7_9HYPO</name>
<organism evidence="1 2">
    <name type="scientific">Clonostachys chloroleuca</name>
    <dbReference type="NCBI Taxonomy" id="1926264"/>
    <lineage>
        <taxon>Eukaryota</taxon>
        <taxon>Fungi</taxon>
        <taxon>Dikarya</taxon>
        <taxon>Ascomycota</taxon>
        <taxon>Pezizomycotina</taxon>
        <taxon>Sordariomycetes</taxon>
        <taxon>Hypocreomycetidae</taxon>
        <taxon>Hypocreales</taxon>
        <taxon>Bionectriaceae</taxon>
        <taxon>Clonostachys</taxon>
    </lineage>
</organism>
<dbReference type="AlphaFoldDB" id="A0AA35Q4S7"/>